<dbReference type="RefSeq" id="WP_181416683.1">
    <property type="nucleotide sequence ID" value="NZ_OUNR01000012.1"/>
</dbReference>
<reference evidence="3" key="1">
    <citation type="submission" date="2018-04" db="EMBL/GenBank/DDBJ databases">
        <authorList>
            <person name="Lucker S."/>
            <person name="Sakoula D."/>
        </authorList>
    </citation>
    <scope>NUCLEOTIDE SEQUENCE [LARGE SCALE GENOMIC DNA]</scope>
</reference>
<evidence type="ECO:0000259" key="1">
    <source>
        <dbReference type="Pfam" id="PF04187"/>
    </source>
</evidence>
<dbReference type="AlphaFoldDB" id="A0A330LBG8"/>
<protein>
    <recommendedName>
        <fullName evidence="1">Haem-binding uptake Tiki superfamily ChaN domain-containing protein</fullName>
    </recommendedName>
</protein>
<dbReference type="Gene3D" id="3.40.50.11550">
    <property type="match status" value="1"/>
</dbReference>
<name>A0A330LBG8_9BACT</name>
<dbReference type="Proteomes" id="UP000248168">
    <property type="component" value="Unassembled WGS sequence"/>
</dbReference>
<accession>A0A330LBG8</accession>
<proteinExistence type="predicted"/>
<dbReference type="SUPFAM" id="SSF159501">
    <property type="entry name" value="EreA/ChaN-like"/>
    <property type="match status" value="1"/>
</dbReference>
<sequence>MTPLFVHRLTISRILPLFLLVIGQLLIAACAGNTSTIPANSPVASWQAGRVIDVKTGQSIDLPTFLTTLTHYDIVYLGEEHYNQHHIEAALTVLQTLLTNGRHPVLTMEMFGWDGQPALDTYLATPGQDRQMFLDHSHWKQNWGGAFDNYEPLVNFSREHQLTLRAMNPPKPLIRQVVSVGLDDARKGRDWVEWGMDHEAIVDDQAYRARILDQLKRCHGGGSDEDYARMYEASMVRDEGMAKTVTAALLTARQKPQDQTAILSYTGGGHIQFNLPIPKRVARRMGGRVSQATVYLASFDHTRVEDIQDLVHDGIADYVWLTPISQQGPPQRCK</sequence>
<dbReference type="CDD" id="cd14727">
    <property type="entry name" value="ChanN-like"/>
    <property type="match status" value="1"/>
</dbReference>
<dbReference type="InParanoid" id="A0A330LBG8"/>
<keyword evidence="3" id="KW-1185">Reference proteome</keyword>
<dbReference type="EMBL" id="OUNR01000012">
    <property type="protein sequence ID" value="SPP64369.1"/>
    <property type="molecule type" value="Genomic_DNA"/>
</dbReference>
<organism evidence="2 3">
    <name type="scientific">Nitrospira lenta</name>
    <dbReference type="NCBI Taxonomy" id="1436998"/>
    <lineage>
        <taxon>Bacteria</taxon>
        <taxon>Pseudomonadati</taxon>
        <taxon>Nitrospirota</taxon>
        <taxon>Nitrospiria</taxon>
        <taxon>Nitrospirales</taxon>
        <taxon>Nitrospiraceae</taxon>
        <taxon>Nitrospira</taxon>
    </lineage>
</organism>
<evidence type="ECO:0000313" key="2">
    <source>
        <dbReference type="EMBL" id="SPP64369.1"/>
    </source>
</evidence>
<dbReference type="InterPro" id="IPR007314">
    <property type="entry name" value="Cofac_haem-bd_dom"/>
</dbReference>
<gene>
    <name evidence="2" type="ORF">NITLEN_20008</name>
</gene>
<dbReference type="Pfam" id="PF04187">
    <property type="entry name" value="Cofac_haem_bdg"/>
    <property type="match status" value="1"/>
</dbReference>
<evidence type="ECO:0000313" key="3">
    <source>
        <dbReference type="Proteomes" id="UP000248168"/>
    </source>
</evidence>
<feature type="domain" description="Haem-binding uptake Tiki superfamily ChaN" evidence="1">
    <location>
        <begin position="66"/>
        <end position="281"/>
    </location>
</feature>